<sequence length="140" mass="16213">MCGISGFNWNDEALIRAMTDSIEHRGPDQQGHFCSDEMSLGFRRLSIIDLSENGRQPMFNEDKTVALVFNGEIYNFQELRKELKDKGHVFGSKADSEVIIHGYEEWGTEVMHRLRGMFAFGLYDMPRKRLLLVRDRIGIK</sequence>
<dbReference type="Proteomes" id="UP000288086">
    <property type="component" value="Unassembled WGS sequence"/>
</dbReference>
<dbReference type="EC" id="6.3.5.4" evidence="3"/>
<dbReference type="Pfam" id="PF13522">
    <property type="entry name" value="GATase_6"/>
    <property type="match status" value="1"/>
</dbReference>
<dbReference type="EMBL" id="MTKP01000046">
    <property type="protein sequence ID" value="RWX49471.1"/>
    <property type="molecule type" value="Genomic_DNA"/>
</dbReference>
<dbReference type="PANTHER" id="PTHR43284">
    <property type="entry name" value="ASPARAGINE SYNTHETASE (GLUTAMINE-HYDROLYZING)"/>
    <property type="match status" value="1"/>
</dbReference>
<dbReference type="PANTHER" id="PTHR43284:SF1">
    <property type="entry name" value="ASPARAGINE SYNTHETASE"/>
    <property type="match status" value="1"/>
</dbReference>
<feature type="non-terminal residue" evidence="6">
    <location>
        <position position="140"/>
    </location>
</feature>
<dbReference type="Gene3D" id="3.60.20.10">
    <property type="entry name" value="Glutamine Phosphoribosylpyrophosphate, subunit 1, domain 1"/>
    <property type="match status" value="1"/>
</dbReference>
<evidence type="ECO:0000256" key="2">
    <source>
        <dbReference type="ARBA" id="ARBA00005752"/>
    </source>
</evidence>
<dbReference type="CDD" id="cd00712">
    <property type="entry name" value="AsnB"/>
    <property type="match status" value="1"/>
</dbReference>
<name>A0A444J8P3_9BACT</name>
<evidence type="ECO:0000256" key="1">
    <source>
        <dbReference type="ARBA" id="ARBA00005187"/>
    </source>
</evidence>
<gene>
    <name evidence="6" type="ORF">VT98_10462</name>
</gene>
<dbReference type="SUPFAM" id="SSF56235">
    <property type="entry name" value="N-terminal nucleophile aminohydrolases (Ntn hydrolases)"/>
    <property type="match status" value="1"/>
</dbReference>
<reference evidence="6 7" key="1">
    <citation type="submission" date="2017-01" db="EMBL/GenBank/DDBJ databases">
        <title>The cable genome- insights into the physiology and evolution of filamentous bacteria capable of sulfide oxidation via long distance electron transfer.</title>
        <authorList>
            <person name="Schreiber L."/>
            <person name="Bjerg J.T."/>
            <person name="Boggild A."/>
            <person name="Van De Vossenberg J."/>
            <person name="Meysman F."/>
            <person name="Nielsen L.P."/>
            <person name="Schramm A."/>
            <person name="Kjeldsen K.U."/>
        </authorList>
    </citation>
    <scope>NUCLEOTIDE SEQUENCE [LARGE SCALE GENOMIC DNA]</scope>
    <source>
        <strain evidence="6">A1</strain>
    </source>
</reference>
<comment type="catalytic activity">
    <reaction evidence="4">
        <text>L-aspartate + L-glutamine + ATP + H2O = L-asparagine + L-glutamate + AMP + diphosphate + H(+)</text>
        <dbReference type="Rhea" id="RHEA:12228"/>
        <dbReference type="ChEBI" id="CHEBI:15377"/>
        <dbReference type="ChEBI" id="CHEBI:15378"/>
        <dbReference type="ChEBI" id="CHEBI:29985"/>
        <dbReference type="ChEBI" id="CHEBI:29991"/>
        <dbReference type="ChEBI" id="CHEBI:30616"/>
        <dbReference type="ChEBI" id="CHEBI:33019"/>
        <dbReference type="ChEBI" id="CHEBI:58048"/>
        <dbReference type="ChEBI" id="CHEBI:58359"/>
        <dbReference type="ChEBI" id="CHEBI:456215"/>
        <dbReference type="EC" id="6.3.5.4"/>
    </reaction>
</comment>
<dbReference type="GO" id="GO:0004066">
    <property type="term" value="F:asparagine synthase (glutamine-hydrolyzing) activity"/>
    <property type="evidence" value="ECO:0007669"/>
    <property type="project" value="UniProtKB-EC"/>
</dbReference>
<dbReference type="AlphaFoldDB" id="A0A444J8P3"/>
<evidence type="ECO:0000256" key="3">
    <source>
        <dbReference type="ARBA" id="ARBA00012737"/>
    </source>
</evidence>
<evidence type="ECO:0000313" key="7">
    <source>
        <dbReference type="Proteomes" id="UP000288086"/>
    </source>
</evidence>
<comment type="pathway">
    <text evidence="1">Amino-acid biosynthesis; L-asparagine biosynthesis; L-asparagine from L-aspartate (L-Gln route): step 1/1.</text>
</comment>
<comment type="similarity">
    <text evidence="2">Belongs to the asparagine synthetase family.</text>
</comment>
<organism evidence="6 7">
    <name type="scientific">Candidatus Electrothrix communis</name>
    <dbReference type="NCBI Taxonomy" id="1859133"/>
    <lineage>
        <taxon>Bacteria</taxon>
        <taxon>Pseudomonadati</taxon>
        <taxon>Thermodesulfobacteriota</taxon>
        <taxon>Desulfobulbia</taxon>
        <taxon>Desulfobulbales</taxon>
        <taxon>Desulfobulbaceae</taxon>
        <taxon>Candidatus Electrothrix</taxon>
    </lineage>
</organism>
<comment type="caution">
    <text evidence="6">The sequence shown here is derived from an EMBL/GenBank/DDBJ whole genome shotgun (WGS) entry which is preliminary data.</text>
</comment>
<evidence type="ECO:0000313" key="6">
    <source>
        <dbReference type="EMBL" id="RWX49471.1"/>
    </source>
</evidence>
<evidence type="ECO:0000259" key="5">
    <source>
        <dbReference type="PROSITE" id="PS51278"/>
    </source>
</evidence>
<evidence type="ECO:0000256" key="4">
    <source>
        <dbReference type="ARBA" id="ARBA00048741"/>
    </source>
</evidence>
<keyword evidence="7" id="KW-1185">Reference proteome</keyword>
<dbReference type="InterPro" id="IPR029055">
    <property type="entry name" value="Ntn_hydrolases_N"/>
</dbReference>
<dbReference type="InterPro" id="IPR051786">
    <property type="entry name" value="ASN_synthetase/amidase"/>
</dbReference>
<keyword evidence="6" id="KW-0436">Ligase</keyword>
<feature type="domain" description="Glutamine amidotransferase type-2" evidence="5">
    <location>
        <begin position="2"/>
        <end position="140"/>
    </location>
</feature>
<dbReference type="InterPro" id="IPR017932">
    <property type="entry name" value="GATase_2_dom"/>
</dbReference>
<proteinExistence type="inferred from homology"/>
<dbReference type="InterPro" id="IPR033738">
    <property type="entry name" value="AsnB_N"/>
</dbReference>
<protein>
    <recommendedName>
        <fullName evidence="3">asparagine synthase (glutamine-hydrolyzing)</fullName>
        <ecNumber evidence="3">6.3.5.4</ecNumber>
    </recommendedName>
</protein>
<accession>A0A444J8P3</accession>
<dbReference type="PROSITE" id="PS51278">
    <property type="entry name" value="GATASE_TYPE_2"/>
    <property type="match status" value="1"/>
</dbReference>